<proteinExistence type="inferred from homology"/>
<evidence type="ECO:0000259" key="7">
    <source>
        <dbReference type="Pfam" id="PF00501"/>
    </source>
</evidence>
<dbReference type="PANTHER" id="PTHR24095">
    <property type="entry name" value="ACETYL-COENZYME A SYNTHETASE"/>
    <property type="match status" value="1"/>
</dbReference>
<dbReference type="InterPro" id="IPR011904">
    <property type="entry name" value="Ac_CoA_lig"/>
</dbReference>
<dbReference type="FunFam" id="3.40.50.12780:FF:000001">
    <property type="entry name" value="Acetyl-coenzyme A synthetase"/>
    <property type="match status" value="1"/>
</dbReference>
<dbReference type="Gene3D" id="3.40.50.12780">
    <property type="entry name" value="N-terminal domain of ligase-like"/>
    <property type="match status" value="1"/>
</dbReference>
<dbReference type="PANTHER" id="PTHR24095:SF14">
    <property type="entry name" value="ACETYL-COENZYME A SYNTHETASE 1"/>
    <property type="match status" value="1"/>
</dbReference>
<keyword evidence="3 6" id="KW-0436">Ligase</keyword>
<evidence type="ECO:0000256" key="2">
    <source>
        <dbReference type="ARBA" id="ARBA00006432"/>
    </source>
</evidence>
<dbReference type="InterPro" id="IPR045851">
    <property type="entry name" value="AMP-bd_C_sf"/>
</dbReference>
<dbReference type="Gene3D" id="3.30.300.30">
    <property type="match status" value="1"/>
</dbReference>
<dbReference type="EMBL" id="KV454440">
    <property type="protein sequence ID" value="ODQ77499.1"/>
    <property type="molecule type" value="Genomic_DNA"/>
</dbReference>
<dbReference type="InterPro" id="IPR020845">
    <property type="entry name" value="AMP-binding_CS"/>
</dbReference>
<keyword evidence="11" id="KW-1185">Reference proteome</keyword>
<dbReference type="Pfam" id="PF16177">
    <property type="entry name" value="ACAS_N"/>
    <property type="match status" value="1"/>
</dbReference>
<dbReference type="Pfam" id="PF13193">
    <property type="entry name" value="AMP-binding_C"/>
    <property type="match status" value="1"/>
</dbReference>
<accession>A0A1E3QIH5</accession>
<dbReference type="SUPFAM" id="SSF56801">
    <property type="entry name" value="Acetyl-CoA synthetase-like"/>
    <property type="match status" value="1"/>
</dbReference>
<feature type="domain" description="AMP-binding enzyme C-terminal" evidence="8">
    <location>
        <begin position="553"/>
        <end position="633"/>
    </location>
</feature>
<evidence type="ECO:0000256" key="1">
    <source>
        <dbReference type="ARBA" id="ARBA00000131"/>
    </source>
</evidence>
<evidence type="ECO:0000259" key="8">
    <source>
        <dbReference type="Pfam" id="PF13193"/>
    </source>
</evidence>
<dbReference type="GO" id="GO:0019427">
    <property type="term" value="P:acetyl-CoA biosynthetic process from acetate"/>
    <property type="evidence" value="ECO:0007669"/>
    <property type="project" value="InterPro"/>
</dbReference>
<evidence type="ECO:0000256" key="4">
    <source>
        <dbReference type="ARBA" id="ARBA00022741"/>
    </source>
</evidence>
<dbReference type="GO" id="GO:0003987">
    <property type="term" value="F:acetate-CoA ligase activity"/>
    <property type="evidence" value="ECO:0007669"/>
    <property type="project" value="UniProtKB-UniRule"/>
</dbReference>
<dbReference type="STRING" id="984486.A0A1E3QIH5"/>
<dbReference type="RefSeq" id="XP_018982827.1">
    <property type="nucleotide sequence ID" value="XM_019129951.1"/>
</dbReference>
<gene>
    <name evidence="10" type="ORF">BABINDRAFT_163508</name>
</gene>
<dbReference type="PROSITE" id="PS00455">
    <property type="entry name" value="AMP_BINDING"/>
    <property type="match status" value="1"/>
</dbReference>
<dbReference type="NCBIfam" id="NF001208">
    <property type="entry name" value="PRK00174.1"/>
    <property type="match status" value="1"/>
</dbReference>
<dbReference type="InterPro" id="IPR042099">
    <property type="entry name" value="ANL_N_sf"/>
</dbReference>
<evidence type="ECO:0000313" key="10">
    <source>
        <dbReference type="EMBL" id="ODQ77499.1"/>
    </source>
</evidence>
<dbReference type="GeneID" id="30147804"/>
<evidence type="ECO:0000256" key="6">
    <source>
        <dbReference type="RuleBase" id="RU361147"/>
    </source>
</evidence>
<dbReference type="NCBIfam" id="TIGR02188">
    <property type="entry name" value="Ac_CoA_lig_AcsA"/>
    <property type="match status" value="1"/>
</dbReference>
<dbReference type="InterPro" id="IPR032387">
    <property type="entry name" value="ACAS_N"/>
</dbReference>
<keyword evidence="5 6" id="KW-0067">ATP-binding</keyword>
<dbReference type="GO" id="GO:0016208">
    <property type="term" value="F:AMP binding"/>
    <property type="evidence" value="ECO:0007669"/>
    <property type="project" value="InterPro"/>
</dbReference>
<name>A0A1E3QIH5_9ASCO</name>
<dbReference type="InterPro" id="IPR000873">
    <property type="entry name" value="AMP-dep_synth/lig_dom"/>
</dbReference>
<evidence type="ECO:0000256" key="5">
    <source>
        <dbReference type="ARBA" id="ARBA00022840"/>
    </source>
</evidence>
<feature type="domain" description="AMP-dependent synthetase/ligase" evidence="7">
    <location>
        <begin position="100"/>
        <end position="492"/>
    </location>
</feature>
<dbReference type="InterPro" id="IPR025110">
    <property type="entry name" value="AMP-bd_C"/>
</dbReference>
<keyword evidence="4 6" id="KW-0547">Nucleotide-binding</keyword>
<evidence type="ECO:0000259" key="9">
    <source>
        <dbReference type="Pfam" id="PF16177"/>
    </source>
</evidence>
<organism evidence="10 11">
    <name type="scientific">Babjeviella inositovora NRRL Y-12698</name>
    <dbReference type="NCBI Taxonomy" id="984486"/>
    <lineage>
        <taxon>Eukaryota</taxon>
        <taxon>Fungi</taxon>
        <taxon>Dikarya</taxon>
        <taxon>Ascomycota</taxon>
        <taxon>Saccharomycotina</taxon>
        <taxon>Pichiomycetes</taxon>
        <taxon>Serinales incertae sedis</taxon>
        <taxon>Babjeviella</taxon>
    </lineage>
</organism>
<dbReference type="GO" id="GO:0005829">
    <property type="term" value="C:cytosol"/>
    <property type="evidence" value="ECO:0007669"/>
    <property type="project" value="TreeGrafter"/>
</dbReference>
<comment type="similarity">
    <text evidence="2 6">Belongs to the ATP-dependent AMP-binding enzyme family.</text>
</comment>
<evidence type="ECO:0000313" key="11">
    <source>
        <dbReference type="Proteomes" id="UP000094336"/>
    </source>
</evidence>
<comment type="catalytic activity">
    <reaction evidence="1 6">
        <text>acetate + ATP + CoA = acetyl-CoA + AMP + diphosphate</text>
        <dbReference type="Rhea" id="RHEA:23176"/>
        <dbReference type="ChEBI" id="CHEBI:30089"/>
        <dbReference type="ChEBI" id="CHEBI:30616"/>
        <dbReference type="ChEBI" id="CHEBI:33019"/>
        <dbReference type="ChEBI" id="CHEBI:57287"/>
        <dbReference type="ChEBI" id="CHEBI:57288"/>
        <dbReference type="ChEBI" id="CHEBI:456215"/>
        <dbReference type="EC" id="6.2.1.1"/>
    </reaction>
</comment>
<reference evidence="11" key="1">
    <citation type="submission" date="2016-05" db="EMBL/GenBank/DDBJ databases">
        <title>Comparative genomics of biotechnologically important yeasts.</title>
        <authorList>
            <consortium name="DOE Joint Genome Institute"/>
            <person name="Riley R."/>
            <person name="Haridas S."/>
            <person name="Wolfe K.H."/>
            <person name="Lopes M.R."/>
            <person name="Hittinger C.T."/>
            <person name="Goker M."/>
            <person name="Salamov A."/>
            <person name="Wisecaver J."/>
            <person name="Long T.M."/>
            <person name="Aerts A.L."/>
            <person name="Barry K."/>
            <person name="Choi C."/>
            <person name="Clum A."/>
            <person name="Coughlan A.Y."/>
            <person name="Deshpande S."/>
            <person name="Douglass A.P."/>
            <person name="Hanson S.J."/>
            <person name="Klenk H.-P."/>
            <person name="Labutti K."/>
            <person name="Lapidus A."/>
            <person name="Lindquist E."/>
            <person name="Lipzen A."/>
            <person name="Meier-Kolthoff J.P."/>
            <person name="Ohm R.A."/>
            <person name="Otillar R.P."/>
            <person name="Pangilinan J."/>
            <person name="Peng Y."/>
            <person name="Rokas A."/>
            <person name="Rosa C.A."/>
            <person name="Scheuner C."/>
            <person name="Sibirny A.A."/>
            <person name="Slot J.C."/>
            <person name="Stielow J.B."/>
            <person name="Sun H."/>
            <person name="Kurtzman C.P."/>
            <person name="Blackwell M."/>
            <person name="Grigoriev I.V."/>
            <person name="Jeffries T.W."/>
        </authorList>
    </citation>
    <scope>NUCLEOTIDE SEQUENCE [LARGE SCALE GENOMIC DNA]</scope>
    <source>
        <strain evidence="11">NRRL Y-12698</strain>
    </source>
</reference>
<evidence type="ECO:0000256" key="3">
    <source>
        <dbReference type="ARBA" id="ARBA00022598"/>
    </source>
</evidence>
<dbReference type="OrthoDB" id="1706066at2759"/>
<dbReference type="GO" id="GO:0005524">
    <property type="term" value="F:ATP binding"/>
    <property type="evidence" value="ECO:0007669"/>
    <property type="project" value="UniProtKB-UniRule"/>
</dbReference>
<dbReference type="EC" id="6.2.1.1" evidence="6"/>
<dbReference type="Pfam" id="PF00501">
    <property type="entry name" value="AMP-binding"/>
    <property type="match status" value="1"/>
</dbReference>
<dbReference type="AlphaFoldDB" id="A0A1E3QIH5"/>
<dbReference type="Proteomes" id="UP000094336">
    <property type="component" value="Unassembled WGS sequence"/>
</dbReference>
<protein>
    <recommendedName>
        <fullName evidence="6">Acetyl-coenzyme A synthetase</fullName>
        <ecNumber evidence="6">6.2.1.1</ecNumber>
    </recommendedName>
</protein>
<sequence>MPDSTSIHTLELLPVPAGYFERHPTGKPHVPTLEAYERMHKESIENPARFFGNWANKLLQWDVPFDSARLPELPVNDFKNGEIPSWFVGGKLNACYNAVDRHAMKTPDKVAIIWEPDNVNEAGKKITYGELLAQVCRFSQVLVKCGVKRGDTVAVYLPMIPEALVALLAIVRIGAVHSVVFAGFSSVSLGERINDSNSKLVITADAFSRGGRIVHTKAIVDEALQQAPQVAHVVVVERIGQTDSPITMVPGRDLYWHEETAKYNPYYPITSMNASDPLFLLYTSGSTGKPKGIQHLTAGYLLGVALALTCTFDFQPKTDVMFCAADIGWVMGHTFVMYAPLVLGGTTVVYEGTPNYPDCSRYWDIIDRHQVTHFSTAPTALRLLKLAGPSFIDGYKLSSLRILSCAGEPIAPEIWHWFNDTVGRGKCHLLDTYWATEAGSHLVVPFAGVTPTKAGSAGKGFFGIDLAVLDPRTGKEITELPARGALCIRSAWPLMTTGIYQDYARFKKTYLEDYPGFYVTGDGVYRDVDGYYWVLGRTDDVVNVSGHRLSTAEIESVLIQQDLVADTAVVGFPDELTGQAVAAYVVLRDVERLLNENAVKSELVQAIRKEIGPFAAPKLFLFVEELPKTRSGKLMRRILRKVLVGEEDQLGDISTLANENSVKGIIKAVKGRRSTGSKL</sequence>
<feature type="domain" description="Acetyl-coenzyme A synthetase N-terminal" evidence="9">
    <location>
        <begin position="36"/>
        <end position="98"/>
    </location>
</feature>